<dbReference type="PANTHER" id="PTHR34413">
    <property type="entry name" value="PROPHAGE TAIL FIBER ASSEMBLY PROTEIN HOMOLOG TFAE-RELATED-RELATED"/>
    <property type="match status" value="1"/>
</dbReference>
<organism evidence="1 2">
    <name type="scientific">Erwinia piriflorinigrans CFBP 5888</name>
    <dbReference type="NCBI Taxonomy" id="1161919"/>
    <lineage>
        <taxon>Bacteria</taxon>
        <taxon>Pseudomonadati</taxon>
        <taxon>Pseudomonadota</taxon>
        <taxon>Gammaproteobacteria</taxon>
        <taxon>Enterobacterales</taxon>
        <taxon>Erwiniaceae</taxon>
        <taxon>Erwinia</taxon>
    </lineage>
</organism>
<comment type="caution">
    <text evidence="1">The sequence shown here is derived from an EMBL/GenBank/DDBJ whole genome shotgun (WGS) entry which is preliminary data.</text>
</comment>
<dbReference type="InterPro" id="IPR003458">
    <property type="entry name" value="Phage_T4_Gp38_tail_assem"/>
</dbReference>
<dbReference type="STRING" id="1161919.EPIR_3133"/>
<dbReference type="RefSeq" id="WP_023656258.1">
    <property type="nucleotide sequence ID" value="NZ_CAHS01000021.1"/>
</dbReference>
<evidence type="ECO:0000313" key="2">
    <source>
        <dbReference type="Proteomes" id="UP000018217"/>
    </source>
</evidence>
<proteinExistence type="predicted"/>
<keyword evidence="2" id="KW-1185">Reference proteome</keyword>
<dbReference type="InterPro" id="IPR051220">
    <property type="entry name" value="TFA_Chaperone"/>
</dbReference>
<sequence>MTQAILNKEQIATVAGEFTVFHYDGTTGEYLSTSSEYLAMGIGLPAWSCADAPPPVKKGFAVCRKAKNAGWEYLPDHRGETVWGTASAQPQPVTAPGDYPNGTTPLAPATRYDKWDGEKWVTDAALKKAADVAAAQSKKDALIKAAGETISPLQDASELGMATDEEKARYSAWRQYRVLLMRVNTALAPDIDWPAAPEK</sequence>
<dbReference type="EMBL" id="CAHS01000021">
    <property type="protein sequence ID" value="CCG88496.1"/>
    <property type="molecule type" value="Genomic_DNA"/>
</dbReference>
<dbReference type="OrthoDB" id="8596093at2"/>
<dbReference type="Proteomes" id="UP000018217">
    <property type="component" value="Unassembled WGS sequence"/>
</dbReference>
<accession>V5ZC60</accession>
<reference evidence="1 2" key="1">
    <citation type="journal article" date="2013" name="Syst. Appl. Microbiol.">
        <title>Phylogenetic position and virulence apparatus of the pear flower necrosis pathogen Erwinia piriflorinigrans CFBP 5888T as assessed by comparative genomics.</title>
        <authorList>
            <person name="Smits T.H."/>
            <person name="Rezzonico F."/>
            <person name="Lopez M.M."/>
            <person name="Blom J."/>
            <person name="Goesmann A."/>
            <person name="Frey J.E."/>
            <person name="Duffy B."/>
        </authorList>
    </citation>
    <scope>NUCLEOTIDE SEQUENCE [LARGE SCALE GENOMIC DNA]</scope>
    <source>
        <strain evidence="2">CFBP5888</strain>
    </source>
</reference>
<protein>
    <submittedName>
        <fullName evidence="1">Tail fiber assembly protein homolog from lambdoid prophage e14</fullName>
    </submittedName>
</protein>
<evidence type="ECO:0000313" key="1">
    <source>
        <dbReference type="EMBL" id="CCG88496.1"/>
    </source>
</evidence>
<dbReference type="PANTHER" id="PTHR34413:SF2">
    <property type="entry name" value="PROPHAGE TAIL FIBER ASSEMBLY PROTEIN HOMOLOG TFAE-RELATED"/>
    <property type="match status" value="1"/>
</dbReference>
<name>V5ZC60_9GAMM</name>
<gene>
    <name evidence="1" type="primary">tfaE</name>
    <name evidence="1" type="ORF">EPIR_3133</name>
</gene>
<dbReference type="AlphaFoldDB" id="V5ZC60"/>
<dbReference type="Pfam" id="PF02413">
    <property type="entry name" value="Caudo_TAP"/>
    <property type="match status" value="1"/>
</dbReference>